<dbReference type="Proteomes" id="UP000319143">
    <property type="component" value="Unassembled WGS sequence"/>
</dbReference>
<gene>
    <name evidence="1" type="ORF">Poly41_18670</name>
</gene>
<evidence type="ECO:0000313" key="1">
    <source>
        <dbReference type="EMBL" id="TWU41032.1"/>
    </source>
</evidence>
<dbReference type="EMBL" id="SJPV01000002">
    <property type="protein sequence ID" value="TWU41032.1"/>
    <property type="molecule type" value="Genomic_DNA"/>
</dbReference>
<reference evidence="1 2" key="1">
    <citation type="submission" date="2019-02" db="EMBL/GenBank/DDBJ databases">
        <title>Deep-cultivation of Planctomycetes and their phenomic and genomic characterization uncovers novel biology.</title>
        <authorList>
            <person name="Wiegand S."/>
            <person name="Jogler M."/>
            <person name="Boedeker C."/>
            <person name="Pinto D."/>
            <person name="Vollmers J."/>
            <person name="Rivas-Marin E."/>
            <person name="Kohn T."/>
            <person name="Peeters S.H."/>
            <person name="Heuer A."/>
            <person name="Rast P."/>
            <person name="Oberbeckmann S."/>
            <person name="Bunk B."/>
            <person name="Jeske O."/>
            <person name="Meyerdierks A."/>
            <person name="Storesund J.E."/>
            <person name="Kallscheuer N."/>
            <person name="Luecker S."/>
            <person name="Lage O.M."/>
            <person name="Pohl T."/>
            <person name="Merkel B.J."/>
            <person name="Hornburger P."/>
            <person name="Mueller R.-W."/>
            <person name="Bruemmer F."/>
            <person name="Labrenz M."/>
            <person name="Spormann A.M."/>
            <person name="Op Den Camp H."/>
            <person name="Overmann J."/>
            <person name="Amann R."/>
            <person name="Jetten M.S.M."/>
            <person name="Mascher T."/>
            <person name="Medema M.H."/>
            <person name="Devos D.P."/>
            <person name="Kaster A.-K."/>
            <person name="Ovreas L."/>
            <person name="Rohde M."/>
            <person name="Galperin M.Y."/>
            <person name="Jogler C."/>
        </authorList>
    </citation>
    <scope>NUCLEOTIDE SEQUENCE [LARGE SCALE GENOMIC DNA]</scope>
    <source>
        <strain evidence="1 2">Poly41</strain>
    </source>
</reference>
<sequence>MQTRPRIQTMRDSGRFPRLEQCSNRKDSPLRVVLLSLVLTLTLTTHAVAQTTAPARYISPLNCNYKGRVGAINLVESGDTKFKVSQKGHDEYNRFSISKETKISGINVGSFIFKSLPTREDLDNGAYSKKLHFDIYDYGNLNGKKDAELIRVGDTIYVTFLVKFATPAPTPEPGSEFDKEDARYWRTLFFQFWQGGVATHLYSYAHDTPEAKDGKFGYVTVLTADYGENKFVLSDRFEVERGQWYRMYFQYNPDVRDGKILAKMARHREDLATEDMTTMLELKGATFYQDRPKSRVLPTFGNYHWGGCPHKVESHFTEILISKEPLQQHSLLGGRAVFKL</sequence>
<comment type="caution">
    <text evidence="1">The sequence shown here is derived from an EMBL/GenBank/DDBJ whole genome shotgun (WGS) entry which is preliminary data.</text>
</comment>
<organism evidence="1 2">
    <name type="scientific">Novipirellula artificiosorum</name>
    <dbReference type="NCBI Taxonomy" id="2528016"/>
    <lineage>
        <taxon>Bacteria</taxon>
        <taxon>Pseudomonadati</taxon>
        <taxon>Planctomycetota</taxon>
        <taxon>Planctomycetia</taxon>
        <taxon>Pirellulales</taxon>
        <taxon>Pirellulaceae</taxon>
        <taxon>Novipirellula</taxon>
    </lineage>
</organism>
<name>A0A5C6DWN1_9BACT</name>
<proteinExistence type="predicted"/>
<dbReference type="AlphaFoldDB" id="A0A5C6DWN1"/>
<protein>
    <submittedName>
        <fullName evidence="1">Uncharacterized protein</fullName>
    </submittedName>
</protein>
<accession>A0A5C6DWN1</accession>
<evidence type="ECO:0000313" key="2">
    <source>
        <dbReference type="Proteomes" id="UP000319143"/>
    </source>
</evidence>
<keyword evidence="2" id="KW-1185">Reference proteome</keyword>